<keyword evidence="2" id="KW-1185">Reference proteome</keyword>
<organism evidence="1 2">
    <name type="scientific">Hymenobacter swuensis DY53</name>
    <dbReference type="NCBI Taxonomy" id="1227739"/>
    <lineage>
        <taxon>Bacteria</taxon>
        <taxon>Pseudomonadati</taxon>
        <taxon>Bacteroidota</taxon>
        <taxon>Cytophagia</taxon>
        <taxon>Cytophagales</taxon>
        <taxon>Hymenobacteraceae</taxon>
        <taxon>Hymenobacter</taxon>
    </lineage>
</organism>
<reference evidence="1 2" key="1">
    <citation type="submission" date="2014-01" db="EMBL/GenBank/DDBJ databases">
        <title>Complete genome sequence of ionizing-radiation resistance bacterium Hymenobacter swuensis DY53.</title>
        <authorList>
            <person name="Jung J.-H."/>
            <person name="Jeong S.-W."/>
            <person name="Joe M.-H."/>
            <person name="Cho y.-j."/>
            <person name="Kim M.-K."/>
            <person name="Lim S.-Y."/>
        </authorList>
    </citation>
    <scope>NUCLEOTIDE SEQUENCE [LARGE SCALE GENOMIC DNA]</scope>
    <source>
        <strain evidence="1 2">DY53</strain>
    </source>
</reference>
<dbReference type="AlphaFoldDB" id="W8EVA3"/>
<sequence>MYRKEYPKGSLKKFGFQYIFDSLDSLLLKEAASSDPQGIVRR</sequence>
<proteinExistence type="predicted"/>
<accession>W8EVA3</accession>
<dbReference type="KEGG" id="hsw:Hsw_0067"/>
<name>W8EVA3_9BACT</name>
<protein>
    <submittedName>
        <fullName evidence="1">Uncharacterized protein</fullName>
    </submittedName>
</protein>
<evidence type="ECO:0000313" key="2">
    <source>
        <dbReference type="Proteomes" id="UP000019423"/>
    </source>
</evidence>
<gene>
    <name evidence="1" type="ORF">Hsw_0067</name>
</gene>
<evidence type="ECO:0000313" key="1">
    <source>
        <dbReference type="EMBL" id="AHJ95662.1"/>
    </source>
</evidence>
<dbReference type="Proteomes" id="UP000019423">
    <property type="component" value="Chromosome"/>
</dbReference>
<dbReference type="HOGENOM" id="CLU_3252657_0_0_10"/>
<dbReference type="EMBL" id="CP007145">
    <property type="protein sequence ID" value="AHJ95662.1"/>
    <property type="molecule type" value="Genomic_DNA"/>
</dbReference>